<evidence type="ECO:0000313" key="3">
    <source>
        <dbReference type="Proteomes" id="UP000189410"/>
    </source>
</evidence>
<dbReference type="InterPro" id="IPR046058">
    <property type="entry name" value="WbuC_cupin"/>
</dbReference>
<dbReference type="InterPro" id="IPR014710">
    <property type="entry name" value="RmlC-like_jellyroll"/>
</dbReference>
<dbReference type="CDD" id="cd07005">
    <property type="entry name" value="cupin_WbuC-like"/>
    <property type="match status" value="1"/>
</dbReference>
<proteinExistence type="predicted"/>
<protein>
    <submittedName>
        <fullName evidence="2">Metalloprotein</fullName>
    </submittedName>
</protein>
<dbReference type="Proteomes" id="UP000189410">
    <property type="component" value="Unassembled WGS sequence"/>
</dbReference>
<feature type="domain" description="Cupin fold metalloprotein WbuC cupin" evidence="1">
    <location>
        <begin position="6"/>
        <end position="85"/>
    </location>
</feature>
<accession>A0ABX3KDU7</accession>
<dbReference type="RefSeq" id="WP_077667632.1">
    <property type="nucleotide sequence ID" value="NZ_MUFB01000004.1"/>
</dbReference>
<dbReference type="Pfam" id="PF19480">
    <property type="entry name" value="DUF6016"/>
    <property type="match status" value="1"/>
</dbReference>
<dbReference type="SUPFAM" id="SSF51182">
    <property type="entry name" value="RmlC-like cupins"/>
    <property type="match status" value="1"/>
</dbReference>
<dbReference type="NCBIfam" id="TIGR04366">
    <property type="entry name" value="cupin_WbuC"/>
    <property type="match status" value="1"/>
</dbReference>
<reference evidence="2 3" key="1">
    <citation type="journal article" date="2017" name="Genome Announc.">
        <title>Draft Genome Sequences of Salinivibrio proteolyticus, Salinivibrio sharmensis, Salinivibrio siamensis, Salinivibrio costicola subsp. alcaliphilus, Salinivibrio costicola subsp. vallismortis, and 29 New Isolates Belonging to the Genus Salinivibrio.</title>
        <authorList>
            <person name="Lopez-Hermoso C."/>
            <person name="de la Haba R.R."/>
            <person name="Sanchez-Porro C."/>
            <person name="Bayliss S.C."/>
            <person name="Feil E.J."/>
            <person name="Ventosa A."/>
        </authorList>
    </citation>
    <scope>NUCLEOTIDE SEQUENCE [LARGE SCALE GENOMIC DNA]</scope>
    <source>
        <strain evidence="2 3">JCM 14472</strain>
    </source>
</reference>
<gene>
    <name evidence="2" type="ORF">BZG73_03755</name>
</gene>
<dbReference type="InterPro" id="IPR027565">
    <property type="entry name" value="Cupin_WbuC"/>
</dbReference>
<sequence>MKVYNDDSFSALFDDAEISERRRAHLNLHNSYAEKVQRLFIALTQGSYVEPHYHELDHQWEMFVVIHGEVKVALYDDDGKVKQKLTAGDGQSIKAIEINPRDIHSVECISEKALLLEIKEGPFDPEKAKVIFSPT</sequence>
<name>A0ABX3KDU7_9GAMM</name>
<comment type="caution">
    <text evidence="2">The sequence shown here is derived from an EMBL/GenBank/DDBJ whole genome shotgun (WGS) entry which is preliminary data.</text>
</comment>
<evidence type="ECO:0000313" key="2">
    <source>
        <dbReference type="EMBL" id="OOE86962.1"/>
    </source>
</evidence>
<dbReference type="InterPro" id="IPR011051">
    <property type="entry name" value="RmlC_Cupin_sf"/>
</dbReference>
<organism evidence="2 3">
    <name type="scientific">Salinivibrio siamensis</name>
    <dbReference type="NCBI Taxonomy" id="414286"/>
    <lineage>
        <taxon>Bacteria</taxon>
        <taxon>Pseudomonadati</taxon>
        <taxon>Pseudomonadota</taxon>
        <taxon>Gammaproteobacteria</taxon>
        <taxon>Vibrionales</taxon>
        <taxon>Vibrionaceae</taxon>
        <taxon>Salinivibrio</taxon>
    </lineage>
</organism>
<dbReference type="Gene3D" id="2.60.120.10">
    <property type="entry name" value="Jelly Rolls"/>
    <property type="match status" value="1"/>
</dbReference>
<keyword evidence="3" id="KW-1185">Reference proteome</keyword>
<dbReference type="EMBL" id="MUFB01000004">
    <property type="protein sequence ID" value="OOE86962.1"/>
    <property type="molecule type" value="Genomic_DNA"/>
</dbReference>
<evidence type="ECO:0000259" key="1">
    <source>
        <dbReference type="Pfam" id="PF19480"/>
    </source>
</evidence>